<accession>A0ABD7VD00</accession>
<dbReference type="EMBL" id="CABVIJ010000006">
    <property type="protein sequence ID" value="VVO77451.1"/>
    <property type="molecule type" value="Genomic_DNA"/>
</dbReference>
<dbReference type="AlphaFoldDB" id="A0ABD7VD00"/>
<feature type="coiled-coil region" evidence="1">
    <location>
        <begin position="230"/>
        <end position="300"/>
    </location>
</feature>
<name>A0ABD7VD00_PSEFL</name>
<dbReference type="Gene3D" id="1.20.1170.10">
    <property type="match status" value="1"/>
</dbReference>
<dbReference type="NCBIfam" id="NF033928">
    <property type="entry name" value="alph_xenorhab_A"/>
    <property type="match status" value="1"/>
</dbReference>
<evidence type="ECO:0000256" key="1">
    <source>
        <dbReference type="SAM" id="Coils"/>
    </source>
</evidence>
<dbReference type="SUPFAM" id="SSF58100">
    <property type="entry name" value="Bacterial hemolysins"/>
    <property type="match status" value="1"/>
</dbReference>
<keyword evidence="1" id="KW-0175">Coiled coil</keyword>
<evidence type="ECO:0000313" key="2">
    <source>
        <dbReference type="EMBL" id="VVO77451.1"/>
    </source>
</evidence>
<gene>
    <name evidence="2" type="ORF">PS732_01651</name>
</gene>
<dbReference type="RefSeq" id="WP_150596505.1">
    <property type="nucleotide sequence ID" value="NZ_CABVIJ010000006.1"/>
</dbReference>
<proteinExistence type="predicted"/>
<evidence type="ECO:0000313" key="3">
    <source>
        <dbReference type="Proteomes" id="UP000325779"/>
    </source>
</evidence>
<dbReference type="Proteomes" id="UP000325779">
    <property type="component" value="Unassembled WGS sequence"/>
</dbReference>
<evidence type="ECO:0008006" key="4">
    <source>
        <dbReference type="Google" id="ProtNLM"/>
    </source>
</evidence>
<sequence>MGFRIDNKIVENATKAPAVFVSASLGEGNEYNRDTGIQLTKEQIISLRKYEVLGLSLPVRLQDVIAYLNYGAGDGGGLGLKPADFLRTFSTTYDHAKRWSPLREKIMLTGTDLKIFAGSIIRAGSAIVEIYEDLKASRYLEEHNISTPEQYLELKRKIPNLPDIELPEGDVPEIKAYLNDMLGKVRQCHQKAERVREQLDSFGKDMREKVLPEIKLRLEFVSRNTYQADIQVLQGEIDQRSMEIDELNKQYDQLVQEAIQAAATFNIAGLILGIYQGVKAEEIRKKRNHLKAEQQAANQKMASKSQTLTSLNKIRDDLQNLDYVAIEAEVATQNLMLVWNALSTYITASIKEVDSLHEATSLRRFKNQILAIIDPWEQIKSSADQLLDVFAAADKEYGNNVQSFRSKRIMFSLPTNQTYPQVNVAALRAHLTAMQKSNTTAQMLFEQFNYMPGIVRSMNELSIAVQSATFDMRNQARTDIIFLERARDKLKGYQAELAYPEDVEEVREDMENELKRTSSKMSERYEDFKVIRSSLSTAYDRATSQQWIATLQQDRDVTEALKVKSDEKLTDLEEQMKSASEGIDLIAKAGVEKIGQEAQLTLDNLKALGLAPPQVQIALLAIDTLKKIISGIGEAISFLNMLKAYNKLRDKAADLRVQLRKYKSDIARIDGKIQLINALDQLDEGRWGYVNEYSNLVIGFDSFRRDFRQDKSLPVEERADAAITRIAEVVRYLKAVQQ</sequence>
<reference evidence="2 3" key="1">
    <citation type="submission" date="2019-09" db="EMBL/GenBank/DDBJ databases">
        <authorList>
            <person name="Chandra G."/>
            <person name="Truman W A."/>
        </authorList>
    </citation>
    <scope>NUCLEOTIDE SEQUENCE [LARGE SCALE GENOMIC DNA]</scope>
    <source>
        <strain evidence="2">PS732</strain>
    </source>
</reference>
<protein>
    <recommendedName>
        <fullName evidence="4">DNA-binding protein</fullName>
    </recommendedName>
</protein>
<comment type="caution">
    <text evidence="2">The sequence shown here is derived from an EMBL/GenBank/DDBJ whole genome shotgun (WGS) entry which is preliminary data.</text>
</comment>
<dbReference type="InterPro" id="IPR047760">
    <property type="entry name" value="XaxB-like"/>
</dbReference>
<dbReference type="NCBIfam" id="NF033927">
    <property type="entry name" value="alph_xenorhab_B"/>
    <property type="match status" value="1"/>
</dbReference>
<dbReference type="CDD" id="cd22657">
    <property type="entry name" value="ClyA_XaxA-like"/>
    <property type="match status" value="1"/>
</dbReference>
<organism evidence="2 3">
    <name type="scientific">Pseudomonas fluorescens</name>
    <dbReference type="NCBI Taxonomy" id="294"/>
    <lineage>
        <taxon>Bacteria</taxon>
        <taxon>Pseudomonadati</taxon>
        <taxon>Pseudomonadota</taxon>
        <taxon>Gammaproteobacteria</taxon>
        <taxon>Pseudomonadales</taxon>
        <taxon>Pseudomonadaceae</taxon>
        <taxon>Pseudomonas</taxon>
    </lineage>
</organism>